<feature type="domain" description="DALR anticodon binding" evidence="14">
    <location>
        <begin position="524"/>
        <end position="639"/>
    </location>
</feature>
<comment type="subcellular location">
    <subcellularLocation>
        <location evidence="1 11">Cytoplasm</location>
    </subcellularLocation>
</comment>
<dbReference type="SUPFAM" id="SSF47323">
    <property type="entry name" value="Anticodon-binding domain of a subclass of class I aminoacyl-tRNA synthetases"/>
    <property type="match status" value="1"/>
</dbReference>
<feature type="compositionally biased region" description="Basic and acidic residues" evidence="13">
    <location>
        <begin position="1"/>
        <end position="14"/>
    </location>
</feature>
<dbReference type="Proteomes" id="UP000656042">
    <property type="component" value="Unassembled WGS sequence"/>
</dbReference>
<evidence type="ECO:0000256" key="5">
    <source>
        <dbReference type="ARBA" id="ARBA00022598"/>
    </source>
</evidence>
<dbReference type="HAMAP" id="MF_00123">
    <property type="entry name" value="Arg_tRNA_synth"/>
    <property type="match status" value="1"/>
</dbReference>
<dbReference type="GO" id="GO:0005737">
    <property type="term" value="C:cytoplasm"/>
    <property type="evidence" value="ECO:0007669"/>
    <property type="project" value="UniProtKB-SubCell"/>
</dbReference>
<evidence type="ECO:0000256" key="6">
    <source>
        <dbReference type="ARBA" id="ARBA00022741"/>
    </source>
</evidence>
<dbReference type="Pfam" id="PF03485">
    <property type="entry name" value="Arg_tRNA_synt_N"/>
    <property type="match status" value="1"/>
</dbReference>
<dbReference type="SMART" id="SM01016">
    <property type="entry name" value="Arg_tRNA_synt_N"/>
    <property type="match status" value="1"/>
</dbReference>
<comment type="caution">
    <text evidence="16">The sequence shown here is derived from an EMBL/GenBank/DDBJ whole genome shotgun (WGS) entry which is preliminary data.</text>
</comment>
<evidence type="ECO:0000259" key="15">
    <source>
        <dbReference type="SMART" id="SM01016"/>
    </source>
</evidence>
<organism evidence="16 17">
    <name type="scientific">Mangrovihabitans endophyticus</name>
    <dbReference type="NCBI Taxonomy" id="1751298"/>
    <lineage>
        <taxon>Bacteria</taxon>
        <taxon>Bacillati</taxon>
        <taxon>Actinomycetota</taxon>
        <taxon>Actinomycetes</taxon>
        <taxon>Micromonosporales</taxon>
        <taxon>Micromonosporaceae</taxon>
        <taxon>Mangrovihabitans</taxon>
    </lineage>
</organism>
<accession>A0A8J3FMD4</accession>
<evidence type="ECO:0000256" key="4">
    <source>
        <dbReference type="ARBA" id="ARBA00022490"/>
    </source>
</evidence>
<reference evidence="16" key="1">
    <citation type="journal article" date="2014" name="Int. J. Syst. Evol. Microbiol.">
        <title>Complete genome sequence of Corynebacterium casei LMG S-19264T (=DSM 44701T), isolated from a smear-ripened cheese.</title>
        <authorList>
            <consortium name="US DOE Joint Genome Institute (JGI-PGF)"/>
            <person name="Walter F."/>
            <person name="Albersmeier A."/>
            <person name="Kalinowski J."/>
            <person name="Ruckert C."/>
        </authorList>
    </citation>
    <scope>NUCLEOTIDE SEQUENCE</scope>
    <source>
        <strain evidence="16">CGMCC 4.7299</strain>
    </source>
</reference>
<gene>
    <name evidence="11 16" type="primary">argS</name>
    <name evidence="16" type="ORF">GCM10012284_02800</name>
</gene>
<evidence type="ECO:0000256" key="9">
    <source>
        <dbReference type="ARBA" id="ARBA00023146"/>
    </source>
</evidence>
<evidence type="ECO:0000256" key="12">
    <source>
        <dbReference type="RuleBase" id="RU363038"/>
    </source>
</evidence>
<dbReference type="InterPro" id="IPR014729">
    <property type="entry name" value="Rossmann-like_a/b/a_fold"/>
</dbReference>
<keyword evidence="5 11" id="KW-0436">Ligase</keyword>
<dbReference type="Gene3D" id="3.40.50.620">
    <property type="entry name" value="HUPs"/>
    <property type="match status" value="1"/>
</dbReference>
<dbReference type="PROSITE" id="PS00178">
    <property type="entry name" value="AA_TRNA_LIGASE_I"/>
    <property type="match status" value="1"/>
</dbReference>
<evidence type="ECO:0000256" key="8">
    <source>
        <dbReference type="ARBA" id="ARBA00022917"/>
    </source>
</evidence>
<evidence type="ECO:0000256" key="2">
    <source>
        <dbReference type="ARBA" id="ARBA00005594"/>
    </source>
</evidence>
<protein>
    <recommendedName>
        <fullName evidence="11">Arginine--tRNA ligase</fullName>
        <ecNumber evidence="11">6.1.1.19</ecNumber>
    </recommendedName>
    <alternativeName>
        <fullName evidence="11">Arginyl-tRNA synthetase</fullName>
        <shortName evidence="11">ArgRS</shortName>
    </alternativeName>
</protein>
<dbReference type="PANTHER" id="PTHR11956:SF5">
    <property type="entry name" value="ARGININE--TRNA LIGASE, CYTOPLASMIC"/>
    <property type="match status" value="1"/>
</dbReference>
<comment type="subunit">
    <text evidence="3 11">Monomer.</text>
</comment>
<dbReference type="AlphaFoldDB" id="A0A8J3FMD4"/>
<dbReference type="InterPro" id="IPR009080">
    <property type="entry name" value="tRNAsynth_Ia_anticodon-bd"/>
</dbReference>
<dbReference type="FunFam" id="1.10.730.10:FF:000008">
    <property type="entry name" value="Arginine--tRNA ligase"/>
    <property type="match status" value="1"/>
</dbReference>
<comment type="catalytic activity">
    <reaction evidence="10 11">
        <text>tRNA(Arg) + L-arginine + ATP = L-arginyl-tRNA(Arg) + AMP + diphosphate</text>
        <dbReference type="Rhea" id="RHEA:20301"/>
        <dbReference type="Rhea" id="RHEA-COMP:9658"/>
        <dbReference type="Rhea" id="RHEA-COMP:9673"/>
        <dbReference type="ChEBI" id="CHEBI:30616"/>
        <dbReference type="ChEBI" id="CHEBI:32682"/>
        <dbReference type="ChEBI" id="CHEBI:33019"/>
        <dbReference type="ChEBI" id="CHEBI:78442"/>
        <dbReference type="ChEBI" id="CHEBI:78513"/>
        <dbReference type="ChEBI" id="CHEBI:456215"/>
        <dbReference type="EC" id="6.1.1.19"/>
    </reaction>
</comment>
<dbReference type="InterPro" id="IPR036695">
    <property type="entry name" value="Arg-tRNA-synth_N_sf"/>
</dbReference>
<dbReference type="InterPro" id="IPR035684">
    <property type="entry name" value="ArgRS_core"/>
</dbReference>
<evidence type="ECO:0000256" key="10">
    <source>
        <dbReference type="ARBA" id="ARBA00049339"/>
    </source>
</evidence>
<dbReference type="FunFam" id="3.40.50.620:FF:000030">
    <property type="entry name" value="Arginine--tRNA ligase"/>
    <property type="match status" value="1"/>
</dbReference>
<dbReference type="InterPro" id="IPR005148">
    <property type="entry name" value="Arg-tRNA-synth_N"/>
</dbReference>
<evidence type="ECO:0000256" key="13">
    <source>
        <dbReference type="SAM" id="MobiDB-lite"/>
    </source>
</evidence>
<dbReference type="NCBIfam" id="TIGR00456">
    <property type="entry name" value="argS"/>
    <property type="match status" value="1"/>
</dbReference>
<dbReference type="SUPFAM" id="SSF55190">
    <property type="entry name" value="Arginyl-tRNA synthetase (ArgRS), N-terminal 'additional' domain"/>
    <property type="match status" value="1"/>
</dbReference>
<reference evidence="16" key="2">
    <citation type="submission" date="2020-09" db="EMBL/GenBank/DDBJ databases">
        <authorList>
            <person name="Sun Q."/>
            <person name="Zhou Y."/>
        </authorList>
    </citation>
    <scope>NUCLEOTIDE SEQUENCE</scope>
    <source>
        <strain evidence="16">CGMCC 4.7299</strain>
    </source>
</reference>
<dbReference type="GO" id="GO:0004814">
    <property type="term" value="F:arginine-tRNA ligase activity"/>
    <property type="evidence" value="ECO:0007669"/>
    <property type="project" value="UniProtKB-UniRule"/>
</dbReference>
<dbReference type="InterPro" id="IPR001412">
    <property type="entry name" value="aa-tRNA-synth_I_CS"/>
</dbReference>
<evidence type="ECO:0000256" key="3">
    <source>
        <dbReference type="ARBA" id="ARBA00011245"/>
    </source>
</evidence>
<name>A0A8J3FMD4_9ACTN</name>
<keyword evidence="7 11" id="KW-0067">ATP-binding</keyword>
<dbReference type="PRINTS" id="PR01038">
    <property type="entry name" value="TRNASYNTHARG"/>
</dbReference>
<dbReference type="EMBL" id="BMMX01000001">
    <property type="protein sequence ID" value="GGK72428.1"/>
    <property type="molecule type" value="Genomic_DNA"/>
</dbReference>
<evidence type="ECO:0000256" key="11">
    <source>
        <dbReference type="HAMAP-Rule" id="MF_00123"/>
    </source>
</evidence>
<dbReference type="CDD" id="cd07956">
    <property type="entry name" value="Anticodon_Ia_Arg"/>
    <property type="match status" value="1"/>
</dbReference>
<dbReference type="Gene3D" id="1.10.730.10">
    <property type="entry name" value="Isoleucyl-tRNA Synthetase, Domain 1"/>
    <property type="match status" value="1"/>
</dbReference>
<dbReference type="EC" id="6.1.1.19" evidence="11"/>
<feature type="domain" description="Arginyl tRNA synthetase N-terminal" evidence="15">
    <location>
        <begin position="67"/>
        <end position="149"/>
    </location>
</feature>
<dbReference type="InterPro" id="IPR001278">
    <property type="entry name" value="Arg-tRNA-ligase"/>
</dbReference>
<proteinExistence type="inferred from homology"/>
<keyword evidence="9 11" id="KW-0030">Aminoacyl-tRNA synthetase</keyword>
<evidence type="ECO:0000313" key="17">
    <source>
        <dbReference type="Proteomes" id="UP000656042"/>
    </source>
</evidence>
<feature type="short sequence motif" description="'HIGH' region" evidence="11">
    <location>
        <begin position="185"/>
        <end position="195"/>
    </location>
</feature>
<evidence type="ECO:0000256" key="7">
    <source>
        <dbReference type="ARBA" id="ARBA00022840"/>
    </source>
</evidence>
<dbReference type="SMART" id="SM00836">
    <property type="entry name" value="DALR_1"/>
    <property type="match status" value="1"/>
</dbReference>
<sequence>MHVPADERLAHDPDLGQQDTEWPGHTDQYRSMDGSVTTPRCWVHDTGVTGRPVEAPNGVRLDCLAMASLEQLLHDRLAPAFEDVAGAPADPTLRRSQHADFQADGALALARRLGRNPRDIAAEVVSHARLDDLCRSVQISGPGFINLTFSDEALAPLVAEMASHARLGVSRAEDPHTVVIDYSAPNVAKEMHVGHLRSTVIGDAAVRVLDWLGHRVVKANHLGDWGTPFGMLIEHLLDMGESEGAHELSQGDLNGFYKAARIKFDADDSFKERARNRVVALQGGDPQTLRLWRLLVDESEKYFLAVYGRLGVRLTEDDFFGESFYNDMLHSVVEELGRIGLLTESDGAKVVFPRGFTNRDGDPLPVIVQKRDGGFGYGATDLAAIRYRTQELKADRLLYVVGLPQKQHFEMVYEVAREAGWLVAPARAQHVGFGSILGTDGKMLRSRSGDSIRLVELLDEAVSRAAVSVEVKNPELDGATRANVAQMVGIGAIKYADLSNDRLKDYVFDWKRMLNFDGNTAPYLQYARARILSIFRRGSISAPAGAPVILVTEPAERALAIELLAFPSLIEDIAESLEFHRLAGYLYTLASTFTKFYEHCPVLRSEGDVQKSRLTMSDLTARVLAQGLELLGIAAPERM</sequence>
<evidence type="ECO:0000259" key="14">
    <source>
        <dbReference type="SMART" id="SM00836"/>
    </source>
</evidence>
<dbReference type="Pfam" id="PF05746">
    <property type="entry name" value="DALR_1"/>
    <property type="match status" value="1"/>
</dbReference>
<keyword evidence="6 11" id="KW-0547">Nucleotide-binding</keyword>
<feature type="region of interest" description="Disordered" evidence="13">
    <location>
        <begin position="1"/>
        <end position="33"/>
    </location>
</feature>
<dbReference type="Pfam" id="PF00750">
    <property type="entry name" value="tRNA-synt_1d"/>
    <property type="match status" value="1"/>
</dbReference>
<evidence type="ECO:0000256" key="1">
    <source>
        <dbReference type="ARBA" id="ARBA00004496"/>
    </source>
</evidence>
<dbReference type="GO" id="GO:0006420">
    <property type="term" value="P:arginyl-tRNA aminoacylation"/>
    <property type="evidence" value="ECO:0007669"/>
    <property type="project" value="UniProtKB-UniRule"/>
</dbReference>
<keyword evidence="17" id="KW-1185">Reference proteome</keyword>
<dbReference type="SUPFAM" id="SSF52374">
    <property type="entry name" value="Nucleotidylyl transferase"/>
    <property type="match status" value="1"/>
</dbReference>
<dbReference type="GO" id="GO:0005524">
    <property type="term" value="F:ATP binding"/>
    <property type="evidence" value="ECO:0007669"/>
    <property type="project" value="UniProtKB-UniRule"/>
</dbReference>
<comment type="similarity">
    <text evidence="2 11 12">Belongs to the class-I aminoacyl-tRNA synthetase family.</text>
</comment>
<dbReference type="InterPro" id="IPR008909">
    <property type="entry name" value="DALR_anticod-bd"/>
</dbReference>
<evidence type="ECO:0000313" key="16">
    <source>
        <dbReference type="EMBL" id="GGK72428.1"/>
    </source>
</evidence>
<dbReference type="CDD" id="cd00671">
    <property type="entry name" value="ArgRS_core"/>
    <property type="match status" value="1"/>
</dbReference>
<dbReference type="Gene3D" id="3.30.1360.70">
    <property type="entry name" value="Arginyl tRNA synthetase N-terminal domain"/>
    <property type="match status" value="1"/>
</dbReference>
<keyword evidence="4 11" id="KW-0963">Cytoplasm</keyword>
<keyword evidence="8 11" id="KW-0648">Protein biosynthesis</keyword>
<dbReference type="PANTHER" id="PTHR11956">
    <property type="entry name" value="ARGINYL-TRNA SYNTHETASE"/>
    <property type="match status" value="1"/>
</dbReference>